<dbReference type="Pfam" id="PF13439">
    <property type="entry name" value="Glyco_transf_4"/>
    <property type="match status" value="1"/>
</dbReference>
<dbReference type="PANTHER" id="PTHR12526">
    <property type="entry name" value="GLYCOSYLTRANSFERASE"/>
    <property type="match status" value="1"/>
</dbReference>
<dbReference type="CDD" id="cd03802">
    <property type="entry name" value="GT4_AviGT4-like"/>
    <property type="match status" value="1"/>
</dbReference>
<evidence type="ECO:0000259" key="2">
    <source>
        <dbReference type="Pfam" id="PF13439"/>
    </source>
</evidence>
<sequence length="363" mass="39810">MRIAQISPLAEAVPPRLYGGTERVVGWLTEALVELGHDVTLFASGDSITSADLVSCAPTGLRLAGINDHNAYHLVMLDRVRRMKNQFDILHFHVDLLPLALFQDEAGKCLTTLHGRQDLPDSWPAYTTFTNMSLVSISDNQRTPMPPANFIGTVYHGLPETLIPYSAGPGDYLAFLGRMSPEKRPDRAIAIATAAGVKLKIAAKVDKVDQVYFHQEIEPLLHNPLIEFIGEIGDAEKADFLGNARALLFTIDWPEPFGLVMIEAMAAGTPVIAWDSGSVPEVIDDGLSGLIVHDLEEAVAAVGKAAALPRRMVRDRFEARFTARRMATDYVRLYEARAGAPMRAGERRPFSHSLPDVELLSYG</sequence>
<accession>A0A7T2LLC3</accession>
<keyword evidence="3" id="KW-0808">Transferase</keyword>
<keyword evidence="4" id="KW-1185">Reference proteome</keyword>
<proteinExistence type="predicted"/>
<evidence type="ECO:0000313" key="4">
    <source>
        <dbReference type="Proteomes" id="UP000594873"/>
    </source>
</evidence>
<dbReference type="PANTHER" id="PTHR12526:SF595">
    <property type="entry name" value="BLL5217 PROTEIN"/>
    <property type="match status" value="1"/>
</dbReference>
<dbReference type="EMBL" id="CP065592">
    <property type="protein sequence ID" value="QPQ54370.1"/>
    <property type="molecule type" value="Genomic_DNA"/>
</dbReference>
<gene>
    <name evidence="3" type="ORF">IC614_08390</name>
</gene>
<name>A0A7T2LLC3_9SPHN</name>
<dbReference type="RefSeq" id="WP_200970897.1">
    <property type="nucleotide sequence ID" value="NZ_CP065592.1"/>
</dbReference>
<dbReference type="Gene3D" id="3.40.50.2000">
    <property type="entry name" value="Glycogen Phosphorylase B"/>
    <property type="match status" value="2"/>
</dbReference>
<feature type="domain" description="Glycosyl transferase family 1" evidence="1">
    <location>
        <begin position="172"/>
        <end position="297"/>
    </location>
</feature>
<dbReference type="AlphaFoldDB" id="A0A7T2LLC3"/>
<dbReference type="InterPro" id="IPR001296">
    <property type="entry name" value="Glyco_trans_1"/>
</dbReference>
<feature type="domain" description="Glycosyltransferase subfamily 4-like N-terminal" evidence="2">
    <location>
        <begin position="18"/>
        <end position="118"/>
    </location>
</feature>
<dbReference type="Proteomes" id="UP000594873">
    <property type="component" value="Chromosome"/>
</dbReference>
<reference evidence="3 4" key="1">
    <citation type="submission" date="2020-11" db="EMBL/GenBank/DDBJ databases">
        <title>Genome seq and assembly of Sphingosinicella sp.</title>
        <authorList>
            <person name="Chhetri G."/>
        </authorList>
    </citation>
    <scope>NUCLEOTIDE SEQUENCE [LARGE SCALE GENOMIC DNA]</scope>
    <source>
        <strain evidence="3 4">UDD2</strain>
    </source>
</reference>
<dbReference type="Pfam" id="PF00534">
    <property type="entry name" value="Glycos_transf_1"/>
    <property type="match status" value="1"/>
</dbReference>
<protein>
    <submittedName>
        <fullName evidence="3">Glycosyltransferase family 4 protein</fullName>
    </submittedName>
</protein>
<dbReference type="KEGG" id="sflv:IC614_08390"/>
<evidence type="ECO:0000259" key="1">
    <source>
        <dbReference type="Pfam" id="PF00534"/>
    </source>
</evidence>
<evidence type="ECO:0000313" key="3">
    <source>
        <dbReference type="EMBL" id="QPQ54370.1"/>
    </source>
</evidence>
<organism evidence="3 4">
    <name type="scientific">Allosphingosinicella flava</name>
    <dbReference type="NCBI Taxonomy" id="2771430"/>
    <lineage>
        <taxon>Bacteria</taxon>
        <taxon>Pseudomonadati</taxon>
        <taxon>Pseudomonadota</taxon>
        <taxon>Alphaproteobacteria</taxon>
        <taxon>Sphingomonadales</taxon>
        <taxon>Sphingomonadaceae</taxon>
        <taxon>Allosphingosinicella</taxon>
    </lineage>
</organism>
<dbReference type="GO" id="GO:0016757">
    <property type="term" value="F:glycosyltransferase activity"/>
    <property type="evidence" value="ECO:0007669"/>
    <property type="project" value="InterPro"/>
</dbReference>
<dbReference type="InterPro" id="IPR028098">
    <property type="entry name" value="Glyco_trans_4-like_N"/>
</dbReference>
<dbReference type="SUPFAM" id="SSF53756">
    <property type="entry name" value="UDP-Glycosyltransferase/glycogen phosphorylase"/>
    <property type="match status" value="1"/>
</dbReference>